<dbReference type="Pfam" id="PF07035">
    <property type="entry name" value="RMC1_C"/>
    <property type="match status" value="1"/>
</dbReference>
<dbReference type="PANTHER" id="PTHR12897">
    <property type="entry name" value="COLON CANCER-ASSOCIATED PROTEIN MIC1"/>
    <property type="match status" value="1"/>
</dbReference>
<dbReference type="OrthoDB" id="26384at2759"/>
<evidence type="ECO:0000259" key="1">
    <source>
        <dbReference type="Pfam" id="PF07035"/>
    </source>
</evidence>
<dbReference type="InterPro" id="IPR036322">
    <property type="entry name" value="WD40_repeat_dom_sf"/>
</dbReference>
<dbReference type="GO" id="GO:0035658">
    <property type="term" value="C:Mon1-Ccz1 complex"/>
    <property type="evidence" value="ECO:0007669"/>
    <property type="project" value="InterPro"/>
</dbReference>
<sequence length="639" mass="70270">MARFRLKDSDEYYLALSEQPKRFDADSPVTNVFFDDSNGQVFTVRSGGVTGVTVTGMDKSKSTSFRMEDRGPIISIKFSPDLKILAIQRNQDNQNATVEFVNFKDLAPTNVEYSHTCKWKNAKILGFVWPKVNEITFITDHGIELLQVIPDKKQLKSLKNTSFSCAWFSWCSQSNIVLLAGNNGVLLQPFSLNNSTITKLQKLELEATRPVVERDVFTLRLCDATWCAIFRHAQSATVAAPGPTEVWLMPITGPSGFHYTHVLKTGLVGRFAVNVVDDLVVVHHQASQTSQVFDIMEQSKPENGCVIHIPVVGGVSLQPAALGDGPCAMYSDTWVVFQPHYIIDARLGCLWRVHLIPAGLAHSVPKDEISKIVAVLLRRTDGKDAIYRVLNQLVAEAGTYLVQLSDVFDEIHTVYRKWADLEMARNTAGQGAPADSSRGGGRPRVLISQAELCAHVLQQHSEAVHLVQVVTAYVASLARAGLVVQQAAAELAVRALVTRGAAARLRAMLRRAALQDARPLACALLSLGHLDPAAAQLALDMLYRLKGYEEVVEVLLSWDEPVAALGAARQAGLGTLPPRKLLQAARAHAQAHGRPTAFTAIYHALQARNERTRGSPHFLKGEQCDSYVEYYKQITAEPQ</sequence>
<keyword evidence="3" id="KW-1185">Reference proteome</keyword>
<evidence type="ECO:0000313" key="4">
    <source>
        <dbReference type="RefSeq" id="XP_035445347.2"/>
    </source>
</evidence>
<dbReference type="InterPro" id="IPR040371">
    <property type="entry name" value="RMC1"/>
</dbReference>
<evidence type="ECO:0000313" key="3">
    <source>
        <dbReference type="Proteomes" id="UP000829999"/>
    </source>
</evidence>
<dbReference type="Pfam" id="PF21029">
    <property type="entry name" value="RMC1_N"/>
    <property type="match status" value="1"/>
</dbReference>
<dbReference type="GO" id="GO:0010506">
    <property type="term" value="P:regulation of autophagy"/>
    <property type="evidence" value="ECO:0007669"/>
    <property type="project" value="InterPro"/>
</dbReference>
<dbReference type="GO" id="GO:0031902">
    <property type="term" value="C:late endosome membrane"/>
    <property type="evidence" value="ECO:0007669"/>
    <property type="project" value="TreeGrafter"/>
</dbReference>
<dbReference type="GeneID" id="118272778"/>
<proteinExistence type="predicted"/>
<feature type="domain" description="Mic1" evidence="1">
    <location>
        <begin position="379"/>
        <end position="620"/>
    </location>
</feature>
<dbReference type="AlphaFoldDB" id="A0A9R0EN83"/>
<dbReference type="RefSeq" id="XP_035445347.2">
    <property type="nucleotide sequence ID" value="XM_035589454.2"/>
</dbReference>
<accession>A0A9R0EN83</accession>
<protein>
    <submittedName>
        <fullName evidence="4">Regulator of MON1-CCZ1 complex isoform X1</fullName>
    </submittedName>
</protein>
<dbReference type="InterPro" id="IPR049040">
    <property type="entry name" value="RMC1_N"/>
</dbReference>
<dbReference type="CTD" id="38734"/>
<dbReference type="GO" id="GO:0005765">
    <property type="term" value="C:lysosomal membrane"/>
    <property type="evidence" value="ECO:0007669"/>
    <property type="project" value="TreeGrafter"/>
</dbReference>
<gene>
    <name evidence="4" type="primary">LOC118272778</name>
</gene>
<evidence type="ECO:0000259" key="2">
    <source>
        <dbReference type="Pfam" id="PF21029"/>
    </source>
</evidence>
<reference evidence="4" key="1">
    <citation type="submission" date="2025-08" db="UniProtKB">
        <authorList>
            <consortium name="RefSeq"/>
        </authorList>
    </citation>
    <scope>IDENTIFICATION</scope>
    <source>
        <tissue evidence="4">Whole larval tissue</tissue>
    </source>
</reference>
<feature type="domain" description="Regulator of MON1-CCZ1 complex N-terminal" evidence="2">
    <location>
        <begin position="32"/>
        <end position="155"/>
    </location>
</feature>
<dbReference type="InterPro" id="IPR009755">
    <property type="entry name" value="RMC1_C"/>
</dbReference>
<dbReference type="SUPFAM" id="SSF50978">
    <property type="entry name" value="WD40 repeat-like"/>
    <property type="match status" value="1"/>
</dbReference>
<dbReference type="Proteomes" id="UP000829999">
    <property type="component" value="Chromosome 4"/>
</dbReference>
<organism evidence="3 4">
    <name type="scientific">Spodoptera frugiperda</name>
    <name type="common">Fall armyworm</name>
    <dbReference type="NCBI Taxonomy" id="7108"/>
    <lineage>
        <taxon>Eukaryota</taxon>
        <taxon>Metazoa</taxon>
        <taxon>Ecdysozoa</taxon>
        <taxon>Arthropoda</taxon>
        <taxon>Hexapoda</taxon>
        <taxon>Insecta</taxon>
        <taxon>Pterygota</taxon>
        <taxon>Neoptera</taxon>
        <taxon>Endopterygota</taxon>
        <taxon>Lepidoptera</taxon>
        <taxon>Glossata</taxon>
        <taxon>Ditrysia</taxon>
        <taxon>Noctuoidea</taxon>
        <taxon>Noctuidae</taxon>
        <taxon>Amphipyrinae</taxon>
        <taxon>Spodoptera</taxon>
    </lineage>
</organism>
<name>A0A9R0EN83_SPOFR</name>
<dbReference type="PANTHER" id="PTHR12897:SF4">
    <property type="entry name" value="REGULATOR OF MON1-CCZ1 COMPLEX"/>
    <property type="match status" value="1"/>
</dbReference>